<reference evidence="2 3" key="1">
    <citation type="journal article" date="2017" name="Nat. Commun.">
        <title>Genome assembly with in vitro proximity ligation data and whole-genome triplication in lettuce.</title>
        <authorList>
            <person name="Reyes-Chin-Wo S."/>
            <person name="Wang Z."/>
            <person name="Yang X."/>
            <person name="Kozik A."/>
            <person name="Arikit S."/>
            <person name="Song C."/>
            <person name="Xia L."/>
            <person name="Froenicke L."/>
            <person name="Lavelle D.O."/>
            <person name="Truco M.J."/>
            <person name="Xia R."/>
            <person name="Zhu S."/>
            <person name="Xu C."/>
            <person name="Xu H."/>
            <person name="Xu X."/>
            <person name="Cox K."/>
            <person name="Korf I."/>
            <person name="Meyers B.C."/>
            <person name="Michelmore R.W."/>
        </authorList>
    </citation>
    <scope>NUCLEOTIDE SEQUENCE [LARGE SCALE GENOMIC DNA]</scope>
    <source>
        <strain evidence="3">cv. Salinas</strain>
        <tissue evidence="2">Seedlings</tissue>
    </source>
</reference>
<gene>
    <name evidence="2" type="ORF">LSAT_V11C400201610</name>
</gene>
<feature type="domain" description="GAG-pre-integrase" evidence="1">
    <location>
        <begin position="29"/>
        <end position="83"/>
    </location>
</feature>
<proteinExistence type="predicted"/>
<dbReference type="InterPro" id="IPR012337">
    <property type="entry name" value="RNaseH-like_sf"/>
</dbReference>
<evidence type="ECO:0000259" key="1">
    <source>
        <dbReference type="Pfam" id="PF13976"/>
    </source>
</evidence>
<organism evidence="2 3">
    <name type="scientific">Lactuca sativa</name>
    <name type="common">Garden lettuce</name>
    <dbReference type="NCBI Taxonomy" id="4236"/>
    <lineage>
        <taxon>Eukaryota</taxon>
        <taxon>Viridiplantae</taxon>
        <taxon>Streptophyta</taxon>
        <taxon>Embryophyta</taxon>
        <taxon>Tracheophyta</taxon>
        <taxon>Spermatophyta</taxon>
        <taxon>Magnoliopsida</taxon>
        <taxon>eudicotyledons</taxon>
        <taxon>Gunneridae</taxon>
        <taxon>Pentapetalae</taxon>
        <taxon>asterids</taxon>
        <taxon>campanulids</taxon>
        <taxon>Asterales</taxon>
        <taxon>Asteraceae</taxon>
        <taxon>Cichorioideae</taxon>
        <taxon>Cichorieae</taxon>
        <taxon>Lactucinae</taxon>
        <taxon>Lactuca</taxon>
    </lineage>
</organism>
<dbReference type="AlphaFoldDB" id="A0A9R1VWU8"/>
<dbReference type="InterPro" id="IPR025724">
    <property type="entry name" value="GAG-pre-integrase_dom"/>
</dbReference>
<accession>A0A9R1VWU8</accession>
<dbReference type="EMBL" id="NBSK02000004">
    <property type="protein sequence ID" value="KAJ0214070.1"/>
    <property type="molecule type" value="Genomic_DNA"/>
</dbReference>
<evidence type="ECO:0000313" key="3">
    <source>
        <dbReference type="Proteomes" id="UP000235145"/>
    </source>
</evidence>
<evidence type="ECO:0000313" key="2">
    <source>
        <dbReference type="EMBL" id="KAJ0214070.1"/>
    </source>
</evidence>
<dbReference type="PANTHER" id="PTHR42648">
    <property type="entry name" value="TRANSPOSASE, PUTATIVE-RELATED"/>
    <property type="match status" value="1"/>
</dbReference>
<dbReference type="InterPro" id="IPR039537">
    <property type="entry name" value="Retrotran_Ty1/copia-like"/>
</dbReference>
<dbReference type="PANTHER" id="PTHR42648:SF32">
    <property type="entry name" value="RIBONUCLEASE H-LIKE DOMAIN, GAG-PRE-INTEGRASE DOMAIN PROTEIN-RELATED"/>
    <property type="match status" value="1"/>
</dbReference>
<dbReference type="SUPFAM" id="SSF53098">
    <property type="entry name" value="Ribonuclease H-like"/>
    <property type="match status" value="1"/>
</dbReference>
<name>A0A9R1VWU8_LACSA</name>
<protein>
    <recommendedName>
        <fullName evidence="1">GAG-pre-integrase domain-containing protein</fullName>
    </recommendedName>
</protein>
<keyword evidence="3" id="KW-1185">Reference proteome</keyword>
<dbReference type="Pfam" id="PF13976">
    <property type="entry name" value="gag_pre-integrs"/>
    <property type="match status" value="1"/>
</dbReference>
<sequence>MTYNLISISQLCDVDYEVHFNKKERKIGIYVLDMFYAENSLRRYFFSHAQSHMNWLWHKRLSHLSFKNISNIYGNQLVRGIPKMHFIYMGDIFEKESHVVDEIISLIKQWEVLYDHKVKQLCSDYGIEFRNSSLEEFCSNSGISQNFYFVEVGLPLSFWAEAVNTTCYTQNCSIIIKRHGKTAYEMLKGRKPDISYFPVDKSSKLKLMQECFLGTLVCQRLSRILTRSRVNSYFCMFVNLFLIIEPKNVADALKETKWIKAMQDELNEFERHLVWTVVPRPQGRTIIGTLWVLRNKVDEDVIVIRKKARLVTKGLS</sequence>
<comment type="caution">
    <text evidence="2">The sequence shown here is derived from an EMBL/GenBank/DDBJ whole genome shotgun (WGS) entry which is preliminary data.</text>
</comment>
<dbReference type="Proteomes" id="UP000235145">
    <property type="component" value="Unassembled WGS sequence"/>
</dbReference>